<name>A0A0C3BRF1_PILCF</name>
<accession>A0A0C3BRF1</accession>
<reference evidence="2 3" key="1">
    <citation type="submission" date="2014-04" db="EMBL/GenBank/DDBJ databases">
        <authorList>
            <consortium name="DOE Joint Genome Institute"/>
            <person name="Kuo A."/>
            <person name="Tarkka M."/>
            <person name="Buscot F."/>
            <person name="Kohler A."/>
            <person name="Nagy L.G."/>
            <person name="Floudas D."/>
            <person name="Copeland A."/>
            <person name="Barry K.W."/>
            <person name="Cichocki N."/>
            <person name="Veneault-Fourrey C."/>
            <person name="LaButti K."/>
            <person name="Lindquist E.A."/>
            <person name="Lipzen A."/>
            <person name="Lundell T."/>
            <person name="Morin E."/>
            <person name="Murat C."/>
            <person name="Sun H."/>
            <person name="Tunlid A."/>
            <person name="Henrissat B."/>
            <person name="Grigoriev I.V."/>
            <person name="Hibbett D.S."/>
            <person name="Martin F."/>
            <person name="Nordberg H.P."/>
            <person name="Cantor M.N."/>
            <person name="Hua S.X."/>
        </authorList>
    </citation>
    <scope>NUCLEOTIDE SEQUENCE [LARGE SCALE GENOMIC DNA]</scope>
    <source>
        <strain evidence="2 3">F 1598</strain>
    </source>
</reference>
<dbReference type="EMBL" id="KN833007">
    <property type="protein sequence ID" value="KIM79912.1"/>
    <property type="molecule type" value="Genomic_DNA"/>
</dbReference>
<evidence type="ECO:0000256" key="1">
    <source>
        <dbReference type="SAM" id="MobiDB-lite"/>
    </source>
</evidence>
<evidence type="ECO:0000313" key="2">
    <source>
        <dbReference type="EMBL" id="KIM79912.1"/>
    </source>
</evidence>
<reference evidence="3" key="2">
    <citation type="submission" date="2015-01" db="EMBL/GenBank/DDBJ databases">
        <title>Evolutionary Origins and Diversification of the Mycorrhizal Mutualists.</title>
        <authorList>
            <consortium name="DOE Joint Genome Institute"/>
            <consortium name="Mycorrhizal Genomics Consortium"/>
            <person name="Kohler A."/>
            <person name="Kuo A."/>
            <person name="Nagy L.G."/>
            <person name="Floudas D."/>
            <person name="Copeland A."/>
            <person name="Barry K.W."/>
            <person name="Cichocki N."/>
            <person name="Veneault-Fourrey C."/>
            <person name="LaButti K."/>
            <person name="Lindquist E.A."/>
            <person name="Lipzen A."/>
            <person name="Lundell T."/>
            <person name="Morin E."/>
            <person name="Murat C."/>
            <person name="Riley R."/>
            <person name="Ohm R."/>
            <person name="Sun H."/>
            <person name="Tunlid A."/>
            <person name="Henrissat B."/>
            <person name="Grigoriev I.V."/>
            <person name="Hibbett D.S."/>
            <person name="Martin F."/>
        </authorList>
    </citation>
    <scope>NUCLEOTIDE SEQUENCE [LARGE SCALE GENOMIC DNA]</scope>
    <source>
        <strain evidence="3">F 1598</strain>
    </source>
</reference>
<dbReference type="InParanoid" id="A0A0C3BRF1"/>
<keyword evidence="3" id="KW-1185">Reference proteome</keyword>
<protein>
    <submittedName>
        <fullName evidence="2">Uncharacterized protein</fullName>
    </submittedName>
</protein>
<organism evidence="2 3">
    <name type="scientific">Piloderma croceum (strain F 1598)</name>
    <dbReference type="NCBI Taxonomy" id="765440"/>
    <lineage>
        <taxon>Eukaryota</taxon>
        <taxon>Fungi</taxon>
        <taxon>Dikarya</taxon>
        <taxon>Basidiomycota</taxon>
        <taxon>Agaricomycotina</taxon>
        <taxon>Agaricomycetes</taxon>
        <taxon>Agaricomycetidae</taxon>
        <taxon>Atheliales</taxon>
        <taxon>Atheliaceae</taxon>
        <taxon>Piloderma</taxon>
    </lineage>
</organism>
<evidence type="ECO:0000313" key="3">
    <source>
        <dbReference type="Proteomes" id="UP000054166"/>
    </source>
</evidence>
<dbReference type="HOGENOM" id="CLU_2237620_0_0_1"/>
<gene>
    <name evidence="2" type="ORF">PILCRDRAFT_548087</name>
</gene>
<feature type="region of interest" description="Disordered" evidence="1">
    <location>
        <begin position="1"/>
        <end position="66"/>
    </location>
</feature>
<dbReference type="Proteomes" id="UP000054166">
    <property type="component" value="Unassembled WGS sequence"/>
</dbReference>
<dbReference type="AlphaFoldDB" id="A0A0C3BRF1"/>
<sequence length="105" mass="11725">MQNNFVGKRKRRLADIANDKAPIPRRVKRNGEIAPGNHPSGNNTYEGCSRRRDAPADSEGQGAEDHDEFVVTALTDMSQRYHPADVVNEYLLKQVHTGHAVSLLF</sequence>
<proteinExistence type="predicted"/>